<organism evidence="7 9">
    <name type="scientific">Moraxella nonliquefaciens</name>
    <dbReference type="NCBI Taxonomy" id="478"/>
    <lineage>
        <taxon>Bacteria</taxon>
        <taxon>Pseudomonadati</taxon>
        <taxon>Pseudomonadota</taxon>
        <taxon>Gammaproteobacteria</taxon>
        <taxon>Moraxellales</taxon>
        <taxon>Moraxellaceae</taxon>
        <taxon>Moraxella</taxon>
    </lineage>
</organism>
<dbReference type="Pfam" id="PF09375">
    <property type="entry name" value="Peptidase_M75"/>
    <property type="match status" value="1"/>
</dbReference>
<reference evidence="8 10" key="2">
    <citation type="submission" date="2020-12" db="EMBL/GenBank/DDBJ databases">
        <title>FDA dAtabase for Regulatory Grade micrObial Sequences (FDA-ARGOS): Supporting development and validation of Infectious Disease Dx tests.</title>
        <authorList>
            <person name="Sproer C."/>
            <person name="Gronow S."/>
            <person name="Severitt S."/>
            <person name="Schroder I."/>
            <person name="Tallon L."/>
            <person name="Sadzewicz L."/>
            <person name="Zhao X."/>
            <person name="Boylan J."/>
            <person name="Ott S."/>
            <person name="Bowen H."/>
            <person name="Vavikolanu K."/>
            <person name="Mehta A."/>
            <person name="Aluvathingal J."/>
            <person name="Nadendla S."/>
            <person name="Lowell S."/>
            <person name="Myers T."/>
            <person name="Yan Y."/>
            <person name="Sichtig H."/>
        </authorList>
    </citation>
    <scope>NUCLEOTIDE SEQUENCE [LARGE SCALE GENOMIC DNA]</scope>
    <source>
        <strain evidence="8 10">FDAARGOS_869</strain>
    </source>
</reference>
<evidence type="ECO:0000313" key="7">
    <source>
        <dbReference type="EMBL" id="OBX84142.1"/>
    </source>
</evidence>
<dbReference type="Gene3D" id="1.20.1420.20">
    <property type="entry name" value="M75 peptidase, HXXE motif"/>
    <property type="match status" value="1"/>
</dbReference>
<dbReference type="PROSITE" id="PS51257">
    <property type="entry name" value="PROKAR_LIPOPROTEIN"/>
    <property type="match status" value="1"/>
</dbReference>
<dbReference type="GO" id="GO:0030313">
    <property type="term" value="C:cell envelope"/>
    <property type="evidence" value="ECO:0007669"/>
    <property type="project" value="UniProtKB-SubCell"/>
</dbReference>
<keyword evidence="10" id="KW-1185">Reference proteome</keyword>
<comment type="subcellular location">
    <subcellularLocation>
        <location evidence="1">Cell envelope</location>
    </subcellularLocation>
</comment>
<dbReference type="InterPro" id="IPR053377">
    <property type="entry name" value="Iron_uptake_EfeM/EfeO"/>
</dbReference>
<proteinExistence type="inferred from homology"/>
<feature type="region of interest" description="Disordered" evidence="4">
    <location>
        <begin position="23"/>
        <end position="48"/>
    </location>
</feature>
<name>A0A1B8QKZ2_MORNO</name>
<dbReference type="PANTHER" id="PTHR39192">
    <property type="entry name" value="IRON UPTAKE SYSTEM COMPONENT EFEO"/>
    <property type="match status" value="1"/>
</dbReference>
<dbReference type="NCBIfam" id="NF041757">
    <property type="entry name" value="EfeO"/>
    <property type="match status" value="1"/>
</dbReference>
<reference evidence="7 9" key="1">
    <citation type="submission" date="2016-05" db="EMBL/GenBank/DDBJ databases">
        <title>Draft genome sequence of Moraxella nonliquefaciens CCUG 348T.</title>
        <authorList>
            <person name="Salva-Serra F."/>
            <person name="Engstrom-Jakobsson H."/>
            <person name="Thorell K."/>
            <person name="Gonzales-Siles L."/>
            <person name="Karlsson R."/>
            <person name="Boulund F."/>
            <person name="Engstrand L."/>
            <person name="Kristiansson E."/>
            <person name="Moore E."/>
        </authorList>
    </citation>
    <scope>NUCLEOTIDE SEQUENCE [LARGE SCALE GENOMIC DNA]</scope>
    <source>
        <strain evidence="7 9">CCUG 348</strain>
    </source>
</reference>
<dbReference type="InterPro" id="IPR050894">
    <property type="entry name" value="EfeM/EfeO_iron_uptake"/>
</dbReference>
<evidence type="ECO:0000313" key="9">
    <source>
        <dbReference type="Proteomes" id="UP000092575"/>
    </source>
</evidence>
<dbReference type="Proteomes" id="UP000092575">
    <property type="component" value="Unassembled WGS sequence"/>
</dbReference>
<dbReference type="InterPro" id="IPR038352">
    <property type="entry name" value="Imelysin_sf"/>
</dbReference>
<evidence type="ECO:0000256" key="4">
    <source>
        <dbReference type="SAM" id="MobiDB-lite"/>
    </source>
</evidence>
<dbReference type="PANTHER" id="PTHR39192:SF1">
    <property type="entry name" value="IRON UPTAKE SYSTEM COMPONENT EFEO"/>
    <property type="match status" value="1"/>
</dbReference>
<evidence type="ECO:0000313" key="8">
    <source>
        <dbReference type="EMBL" id="QPT44798.1"/>
    </source>
</evidence>
<gene>
    <name evidence="7" type="ORF">A7456_03345</name>
    <name evidence="8" type="ORF">I6G26_01770</name>
</gene>
<dbReference type="EMBL" id="LXTW01000023">
    <property type="protein sequence ID" value="OBX84142.1"/>
    <property type="molecule type" value="Genomic_DNA"/>
</dbReference>
<feature type="chain" id="PRO_5008612466" evidence="5">
    <location>
        <begin position="24"/>
        <end position="302"/>
    </location>
</feature>
<feature type="compositionally biased region" description="Basic and acidic residues" evidence="4">
    <location>
        <begin position="39"/>
        <end position="48"/>
    </location>
</feature>
<feature type="compositionally biased region" description="Polar residues" evidence="4">
    <location>
        <begin position="25"/>
        <end position="38"/>
    </location>
</feature>
<keyword evidence="3 5" id="KW-0732">Signal</keyword>
<dbReference type="EMBL" id="CP065728">
    <property type="protein sequence ID" value="QPT44798.1"/>
    <property type="molecule type" value="Genomic_DNA"/>
</dbReference>
<dbReference type="AlphaFoldDB" id="A0A1B8QKZ2"/>
<comment type="similarity">
    <text evidence="2">Belongs to the EfeM/EfeO family.</text>
</comment>
<accession>A0A1B8QKZ2</accession>
<evidence type="ECO:0000313" key="10">
    <source>
        <dbReference type="Proteomes" id="UP000594834"/>
    </source>
</evidence>
<dbReference type="InterPro" id="IPR034981">
    <property type="entry name" value="Imelysin-like_EfeO/Algp7"/>
</dbReference>
<keyword evidence="8" id="KW-0449">Lipoprotein</keyword>
<feature type="domain" description="Imelysin-like" evidence="6">
    <location>
        <begin position="68"/>
        <end position="296"/>
    </location>
</feature>
<dbReference type="CDD" id="cd14656">
    <property type="entry name" value="Imelysin-like_EfeO"/>
    <property type="match status" value="1"/>
</dbReference>
<feature type="signal peptide" evidence="5">
    <location>
        <begin position="1"/>
        <end position="23"/>
    </location>
</feature>
<evidence type="ECO:0000256" key="1">
    <source>
        <dbReference type="ARBA" id="ARBA00004196"/>
    </source>
</evidence>
<evidence type="ECO:0000256" key="2">
    <source>
        <dbReference type="ARBA" id="ARBA00005989"/>
    </source>
</evidence>
<evidence type="ECO:0000256" key="5">
    <source>
        <dbReference type="SAM" id="SignalP"/>
    </source>
</evidence>
<evidence type="ECO:0000259" key="6">
    <source>
        <dbReference type="Pfam" id="PF09375"/>
    </source>
</evidence>
<evidence type="ECO:0000256" key="3">
    <source>
        <dbReference type="ARBA" id="ARBA00022729"/>
    </source>
</evidence>
<dbReference type="InterPro" id="IPR018976">
    <property type="entry name" value="Imelysin-like"/>
</dbReference>
<sequence length="302" mass="33984">MTPKPLMVALTMALSLTACQKPAEPTTQATTQESAHTTTIKDEQSGELVKDEQAITQTAHTDLSAETDEYKQWVEGQIDNLLTDTKKFALLLKEGKLDEAKAMYPLVRMYFERSEPIAEIFDDLDPRIDNREADLEQGETWTGFHAIEKILWTQNTTKGTEELADQLVFDVKQLQAKIPTAEVTPELMIEGAVDLLNEISTTKITGEEEIFSKTDLYDFKANIEGAQKIFEILKPKLSAKDPKLVQTLEERFSSVHALLDKYKVGDKHYQPYTDLTDENTKELAEAVNKLGEPLGQMGIVMQ</sequence>
<dbReference type="Proteomes" id="UP000594834">
    <property type="component" value="Chromosome"/>
</dbReference>
<dbReference type="RefSeq" id="WP_067009019.1">
    <property type="nucleotide sequence ID" value="NZ_CP065728.1"/>
</dbReference>
<dbReference type="STRING" id="478.A7456_03345"/>
<protein>
    <submittedName>
        <fullName evidence="8">EfeM/EfeO family lipoprotein</fullName>
    </submittedName>
    <submittedName>
        <fullName evidence="7">Iron ABC transporter substrate-binding protein</fullName>
    </submittedName>
</protein>